<dbReference type="Proteomes" id="UP000732527">
    <property type="component" value="Unassembled WGS sequence"/>
</dbReference>
<dbReference type="PANTHER" id="PTHR43423">
    <property type="entry name" value="ABC TRANSPORTER I FAMILY MEMBER 17"/>
    <property type="match status" value="1"/>
</dbReference>
<comment type="subcellular location">
    <subcellularLocation>
        <location evidence="1">Cell membrane</location>
        <topology evidence="1">Peripheral membrane protein</topology>
    </subcellularLocation>
</comment>
<keyword evidence="5" id="KW-0592">Phosphate transport</keyword>
<dbReference type="AlphaFoldDB" id="A0A267M3N8"/>
<dbReference type="InterPro" id="IPR003439">
    <property type="entry name" value="ABC_transporter-like_ATP-bd"/>
</dbReference>
<dbReference type="SUPFAM" id="SSF52540">
    <property type="entry name" value="P-loop containing nucleoside triphosphate hydrolases"/>
    <property type="match status" value="1"/>
</dbReference>
<dbReference type="GO" id="GO:0005524">
    <property type="term" value="F:ATP binding"/>
    <property type="evidence" value="ECO:0007669"/>
    <property type="project" value="UniProtKB-KW"/>
</dbReference>
<evidence type="ECO:0000256" key="7">
    <source>
        <dbReference type="ARBA" id="ARBA00022840"/>
    </source>
</evidence>
<evidence type="ECO:0000256" key="8">
    <source>
        <dbReference type="ARBA" id="ARBA00022967"/>
    </source>
</evidence>
<keyword evidence="8" id="KW-1278">Translocase</keyword>
<keyword evidence="3" id="KW-1003">Cell membrane</keyword>
<protein>
    <submittedName>
        <fullName evidence="11">ATP-binding cassette domain-containing protein</fullName>
    </submittedName>
    <submittedName>
        <fullName evidence="12">Spermidine/putrescine ABC transporter ATP-binding protein</fullName>
    </submittedName>
</protein>
<dbReference type="PROSITE" id="PS00211">
    <property type="entry name" value="ABC_TRANSPORTER_1"/>
    <property type="match status" value="1"/>
</dbReference>
<feature type="domain" description="ABC transporter" evidence="10">
    <location>
        <begin position="4"/>
        <end position="217"/>
    </location>
</feature>
<dbReference type="GO" id="GO:0006817">
    <property type="term" value="P:phosphate ion transport"/>
    <property type="evidence" value="ECO:0007669"/>
    <property type="project" value="UniProtKB-KW"/>
</dbReference>
<dbReference type="GO" id="GO:0016887">
    <property type="term" value="F:ATP hydrolysis activity"/>
    <property type="evidence" value="ECO:0007669"/>
    <property type="project" value="InterPro"/>
</dbReference>
<dbReference type="InterPro" id="IPR017871">
    <property type="entry name" value="ABC_transporter-like_CS"/>
</dbReference>
<dbReference type="EMBL" id="NIBD01000047">
    <property type="protein sequence ID" value="PAB54251.1"/>
    <property type="molecule type" value="Genomic_DNA"/>
</dbReference>
<evidence type="ECO:0000256" key="6">
    <source>
        <dbReference type="ARBA" id="ARBA00022741"/>
    </source>
</evidence>
<evidence type="ECO:0000313" key="11">
    <source>
        <dbReference type="EMBL" id="HJE48691.1"/>
    </source>
</evidence>
<keyword evidence="9" id="KW-0472">Membrane</keyword>
<comment type="caution">
    <text evidence="12">The sequence shown here is derived from an EMBL/GenBank/DDBJ whole genome shotgun (WGS) entry which is preliminary data.</text>
</comment>
<dbReference type="SMART" id="SM00382">
    <property type="entry name" value="AAA"/>
    <property type="match status" value="1"/>
</dbReference>
<proteinExistence type="predicted"/>
<evidence type="ECO:0000256" key="2">
    <source>
        <dbReference type="ARBA" id="ARBA00022448"/>
    </source>
</evidence>
<keyword evidence="6" id="KW-0547">Nucleotide-binding</keyword>
<dbReference type="GO" id="GO:0005886">
    <property type="term" value="C:plasma membrane"/>
    <property type="evidence" value="ECO:0007669"/>
    <property type="project" value="UniProtKB-SubCell"/>
</dbReference>
<dbReference type="RefSeq" id="WP_095076735.1">
    <property type="nucleotide sequence ID" value="NZ_CP039261.1"/>
</dbReference>
<dbReference type="GO" id="GO:0022857">
    <property type="term" value="F:transmembrane transporter activity"/>
    <property type="evidence" value="ECO:0007669"/>
    <property type="project" value="UniProtKB-ARBA"/>
</dbReference>
<evidence type="ECO:0000256" key="1">
    <source>
        <dbReference type="ARBA" id="ARBA00004202"/>
    </source>
</evidence>
<dbReference type="PANTHER" id="PTHR43423:SF12">
    <property type="entry name" value="IRON EXPORT ATP-BINDING PROTEIN FETA-RELATED"/>
    <property type="match status" value="1"/>
</dbReference>
<evidence type="ECO:0000256" key="9">
    <source>
        <dbReference type="ARBA" id="ARBA00023136"/>
    </source>
</evidence>
<keyword evidence="4" id="KW-0997">Cell inner membrane</keyword>
<dbReference type="Proteomes" id="UP000216008">
    <property type="component" value="Unassembled WGS sequence"/>
</dbReference>
<evidence type="ECO:0000259" key="10">
    <source>
        <dbReference type="PROSITE" id="PS50893"/>
    </source>
</evidence>
<accession>A0A267M3N8</accession>
<reference evidence="11" key="2">
    <citation type="journal article" date="2021" name="PeerJ">
        <title>Extensive microbial diversity within the chicken gut microbiome revealed by metagenomics and culture.</title>
        <authorList>
            <person name="Gilroy R."/>
            <person name="Ravi A."/>
            <person name="Getino M."/>
            <person name="Pursley I."/>
            <person name="Horton D.L."/>
            <person name="Alikhan N.F."/>
            <person name="Baker D."/>
            <person name="Gharbi K."/>
            <person name="Hall N."/>
            <person name="Watson M."/>
            <person name="Adriaenssens E.M."/>
            <person name="Foster-Nyarko E."/>
            <person name="Jarju S."/>
            <person name="Secka A."/>
            <person name="Antonio M."/>
            <person name="Oren A."/>
            <person name="Chaudhuri R.R."/>
            <person name="La Ragione R."/>
            <person name="Hildebrand F."/>
            <person name="Pallen M.J."/>
        </authorList>
    </citation>
    <scope>NUCLEOTIDE SEQUENCE</scope>
    <source>
        <strain evidence="11">CHK192-2623</strain>
    </source>
</reference>
<keyword evidence="7 12" id="KW-0067">ATP-binding</keyword>
<organism evidence="12 13">
    <name type="scientific">Lactobacillus johnsonii</name>
    <dbReference type="NCBI Taxonomy" id="33959"/>
    <lineage>
        <taxon>Bacteria</taxon>
        <taxon>Bacillati</taxon>
        <taxon>Bacillota</taxon>
        <taxon>Bacilli</taxon>
        <taxon>Lactobacillales</taxon>
        <taxon>Lactobacillaceae</taxon>
        <taxon>Lactobacillus</taxon>
    </lineage>
</organism>
<evidence type="ECO:0000256" key="5">
    <source>
        <dbReference type="ARBA" id="ARBA00022592"/>
    </source>
</evidence>
<evidence type="ECO:0000256" key="3">
    <source>
        <dbReference type="ARBA" id="ARBA00022475"/>
    </source>
</evidence>
<dbReference type="InterPro" id="IPR027417">
    <property type="entry name" value="P-loop_NTPase"/>
</dbReference>
<gene>
    <name evidence="12" type="ORF">A3Q24_08520</name>
    <name evidence="11" type="ORF">K8V69_00630</name>
</gene>
<dbReference type="InterPro" id="IPR003593">
    <property type="entry name" value="AAA+_ATPase"/>
</dbReference>
<dbReference type="InterPro" id="IPR015856">
    <property type="entry name" value="ABC_transpr_CbiO/EcfA_su"/>
</dbReference>
<dbReference type="CDD" id="cd03225">
    <property type="entry name" value="ABC_cobalt_CbiO_domain1"/>
    <property type="match status" value="1"/>
</dbReference>
<evidence type="ECO:0000313" key="12">
    <source>
        <dbReference type="EMBL" id="PAB54251.1"/>
    </source>
</evidence>
<evidence type="ECO:0000256" key="4">
    <source>
        <dbReference type="ARBA" id="ARBA00022519"/>
    </source>
</evidence>
<sequence length="217" mass="24709">MHLLEIKNLNYSVDGNTILKNINLSVNSGDFLTIVGPSGAGKSTLLKIIASLLTPTSGSIEYDGKDISQYSPLEYRRQVSYCFQQPSLFGKTVRDNLIFPYQIRKEEINEEHLTELLNKVSLNHTFLKKNINSLSGGEKQRVALIRNLVFLPRILLLDEVTTGLDENSKEIVHHLFDDVRKQHVTILQVTHDKSEIEKANKIFEVKKAFLDEKRSCQ</sequence>
<dbReference type="EMBL" id="DYYQ01000007">
    <property type="protein sequence ID" value="HJE48691.1"/>
    <property type="molecule type" value="Genomic_DNA"/>
</dbReference>
<reference evidence="12 13" key="1">
    <citation type="submission" date="2017-05" db="EMBL/GenBank/DDBJ databases">
        <title>Lactobacillus johnsonii from commercial turkeys.</title>
        <authorList>
            <person name="Johnson T.J."/>
            <person name="Youmans B."/>
        </authorList>
    </citation>
    <scope>NUCLEOTIDE SEQUENCE [LARGE SCALE GENOMIC DNA]</scope>
    <source>
        <strain evidence="12 13">UMNLJ114</strain>
    </source>
</reference>
<reference evidence="11" key="3">
    <citation type="submission" date="2021-09" db="EMBL/GenBank/DDBJ databases">
        <authorList>
            <person name="Gilroy R."/>
        </authorList>
    </citation>
    <scope>NUCLEOTIDE SEQUENCE</scope>
    <source>
        <strain evidence="11">CHK192-2623</strain>
    </source>
</reference>
<name>A0A267M3N8_LACJH</name>
<dbReference type="PROSITE" id="PS50893">
    <property type="entry name" value="ABC_TRANSPORTER_2"/>
    <property type="match status" value="1"/>
</dbReference>
<evidence type="ECO:0000313" key="13">
    <source>
        <dbReference type="Proteomes" id="UP000216008"/>
    </source>
</evidence>
<keyword evidence="2" id="KW-0813">Transport</keyword>
<dbReference type="Gene3D" id="3.40.50.300">
    <property type="entry name" value="P-loop containing nucleotide triphosphate hydrolases"/>
    <property type="match status" value="1"/>
</dbReference>
<dbReference type="Pfam" id="PF00005">
    <property type="entry name" value="ABC_tran"/>
    <property type="match status" value="1"/>
</dbReference>